<dbReference type="EMBL" id="CAJOBI010252289">
    <property type="protein sequence ID" value="CAF5106554.1"/>
    <property type="molecule type" value="Genomic_DNA"/>
</dbReference>
<reference evidence="2" key="1">
    <citation type="submission" date="2021-02" db="EMBL/GenBank/DDBJ databases">
        <authorList>
            <person name="Nowell W R."/>
        </authorList>
    </citation>
    <scope>NUCLEOTIDE SEQUENCE</scope>
</reference>
<gene>
    <name evidence="2" type="ORF">SMN809_LOCUS61912</name>
</gene>
<dbReference type="AlphaFoldDB" id="A0A8S3F7A1"/>
<organism evidence="2 3">
    <name type="scientific">Rotaria magnacalcarata</name>
    <dbReference type="NCBI Taxonomy" id="392030"/>
    <lineage>
        <taxon>Eukaryota</taxon>
        <taxon>Metazoa</taxon>
        <taxon>Spiralia</taxon>
        <taxon>Gnathifera</taxon>
        <taxon>Rotifera</taxon>
        <taxon>Eurotatoria</taxon>
        <taxon>Bdelloidea</taxon>
        <taxon>Philodinida</taxon>
        <taxon>Philodinidae</taxon>
        <taxon>Rotaria</taxon>
    </lineage>
</organism>
<feature type="compositionally biased region" description="Polar residues" evidence="1">
    <location>
        <begin position="27"/>
        <end position="57"/>
    </location>
</feature>
<accession>A0A8S3F7A1</accession>
<feature type="region of interest" description="Disordered" evidence="1">
    <location>
        <begin position="23"/>
        <end position="57"/>
    </location>
</feature>
<name>A0A8S3F7A1_9BILA</name>
<evidence type="ECO:0000313" key="2">
    <source>
        <dbReference type="EMBL" id="CAF5106554.1"/>
    </source>
</evidence>
<evidence type="ECO:0000256" key="1">
    <source>
        <dbReference type="SAM" id="MobiDB-lite"/>
    </source>
</evidence>
<feature type="non-terminal residue" evidence="2">
    <location>
        <position position="57"/>
    </location>
</feature>
<protein>
    <submittedName>
        <fullName evidence="2">Uncharacterized protein</fullName>
    </submittedName>
</protein>
<evidence type="ECO:0000313" key="3">
    <source>
        <dbReference type="Proteomes" id="UP000676336"/>
    </source>
</evidence>
<proteinExistence type="predicted"/>
<sequence>PRAQTNPQQSKRTSALLAYNANRYSPKATTRGPTASAATHVNMRTKSNKTIPTRNYQ</sequence>
<feature type="non-terminal residue" evidence="2">
    <location>
        <position position="1"/>
    </location>
</feature>
<dbReference type="Proteomes" id="UP000676336">
    <property type="component" value="Unassembled WGS sequence"/>
</dbReference>
<comment type="caution">
    <text evidence="2">The sequence shown here is derived from an EMBL/GenBank/DDBJ whole genome shotgun (WGS) entry which is preliminary data.</text>
</comment>